<gene>
    <name evidence="2" type="ORF">ACFOX3_02120</name>
</gene>
<feature type="transmembrane region" description="Helical" evidence="1">
    <location>
        <begin position="40"/>
        <end position="60"/>
    </location>
</feature>
<proteinExistence type="predicted"/>
<name>A0ABV8V111_9GAMM</name>
<dbReference type="EMBL" id="JBHSCX010000003">
    <property type="protein sequence ID" value="MFC4361076.1"/>
    <property type="molecule type" value="Genomic_DNA"/>
</dbReference>
<feature type="transmembrane region" description="Helical" evidence="1">
    <location>
        <begin position="154"/>
        <end position="178"/>
    </location>
</feature>
<dbReference type="RefSeq" id="WP_290260321.1">
    <property type="nucleotide sequence ID" value="NZ_JAUFQG010000004.1"/>
</dbReference>
<keyword evidence="1" id="KW-0472">Membrane</keyword>
<sequence length="238" mass="24925">MDTTLLTLLGMSLAAGIAMPIGAIAARFEHIQAQWLESEFRHGVIAFGGGALLSAVALILVPEGMAEVSSSTAATCLLLGGLLLMGLERWLDKHKTSAGQMLAMMSDFIPESIALGAMIAMGGEGVALLVLLMALQNLPEGFNAYRELKEHSNLSAQTIITLFSIMALSGPLAAWMGYTLLADQATTLAVIMLVAAGGILYSVFSDIAPQAKLENHRLPPMGAVLGFTVGVVGQMLIQ</sequence>
<keyword evidence="3" id="KW-1185">Reference proteome</keyword>
<organism evidence="2 3">
    <name type="scientific">Simiduia curdlanivorans</name>
    <dbReference type="NCBI Taxonomy" id="1492769"/>
    <lineage>
        <taxon>Bacteria</taxon>
        <taxon>Pseudomonadati</taxon>
        <taxon>Pseudomonadota</taxon>
        <taxon>Gammaproteobacteria</taxon>
        <taxon>Cellvibrionales</taxon>
        <taxon>Cellvibrionaceae</taxon>
        <taxon>Simiduia</taxon>
    </lineage>
</organism>
<accession>A0ABV8V111</accession>
<feature type="transmembrane region" description="Helical" evidence="1">
    <location>
        <begin position="216"/>
        <end position="237"/>
    </location>
</feature>
<feature type="transmembrane region" description="Helical" evidence="1">
    <location>
        <begin position="185"/>
        <end position="204"/>
    </location>
</feature>
<feature type="transmembrane region" description="Helical" evidence="1">
    <location>
        <begin position="72"/>
        <end position="91"/>
    </location>
</feature>
<dbReference type="Proteomes" id="UP001595840">
    <property type="component" value="Unassembled WGS sequence"/>
</dbReference>
<comment type="caution">
    <text evidence="2">The sequence shown here is derived from an EMBL/GenBank/DDBJ whole genome shotgun (WGS) entry which is preliminary data.</text>
</comment>
<feature type="transmembrane region" description="Helical" evidence="1">
    <location>
        <begin position="6"/>
        <end position="28"/>
    </location>
</feature>
<protein>
    <submittedName>
        <fullName evidence="2">ZIP family metal transporter</fullName>
    </submittedName>
</protein>
<reference evidence="3" key="1">
    <citation type="journal article" date="2019" name="Int. J. Syst. Evol. Microbiol.">
        <title>The Global Catalogue of Microorganisms (GCM) 10K type strain sequencing project: providing services to taxonomists for standard genome sequencing and annotation.</title>
        <authorList>
            <consortium name="The Broad Institute Genomics Platform"/>
            <consortium name="The Broad Institute Genome Sequencing Center for Infectious Disease"/>
            <person name="Wu L."/>
            <person name="Ma J."/>
        </authorList>
    </citation>
    <scope>NUCLEOTIDE SEQUENCE [LARGE SCALE GENOMIC DNA]</scope>
    <source>
        <strain evidence="3">CECT 8570</strain>
    </source>
</reference>
<feature type="transmembrane region" description="Helical" evidence="1">
    <location>
        <begin position="112"/>
        <end position="134"/>
    </location>
</feature>
<evidence type="ECO:0000256" key="1">
    <source>
        <dbReference type="SAM" id="Phobius"/>
    </source>
</evidence>
<evidence type="ECO:0000313" key="2">
    <source>
        <dbReference type="EMBL" id="MFC4361076.1"/>
    </source>
</evidence>
<keyword evidence="1" id="KW-0812">Transmembrane</keyword>
<evidence type="ECO:0000313" key="3">
    <source>
        <dbReference type="Proteomes" id="UP001595840"/>
    </source>
</evidence>
<keyword evidence="1" id="KW-1133">Transmembrane helix</keyword>